<evidence type="ECO:0000256" key="1">
    <source>
        <dbReference type="SAM" id="MobiDB-lite"/>
    </source>
</evidence>
<evidence type="ECO:0000313" key="2">
    <source>
        <dbReference type="EMBL" id="KAF9753660.1"/>
    </source>
</evidence>
<protein>
    <submittedName>
        <fullName evidence="2">Uncharacterized protein</fullName>
    </submittedName>
</protein>
<feature type="region of interest" description="Disordered" evidence="1">
    <location>
        <begin position="104"/>
        <end position="140"/>
    </location>
</feature>
<comment type="caution">
    <text evidence="2">The sequence shown here is derived from an EMBL/GenBank/DDBJ whole genome shotgun (WGS) entry which is preliminary data.</text>
</comment>
<accession>A0A8H7NDM0</accession>
<sequence length="140" mass="15044">MIHRPLDYGIMGAPRWKKGSPAVDGQMTTEMRINKHFHRHLDSWNFTQLVAACTHMTPTTGLCAFGGCGGLIIASSWGMLFCFLSSPSAKANSIIDPSAHFQKRHQGQKVTQASGSAPCQASDPATPTMPSHTPGIRPGI</sequence>
<reference evidence="2" key="1">
    <citation type="submission" date="2020-10" db="EMBL/GenBank/DDBJ databases">
        <title>High-Quality Genome Resource of Clonostachys rosea strain S41 by Oxford Nanopore Long-Read Sequencing.</title>
        <authorList>
            <person name="Wang H."/>
        </authorList>
    </citation>
    <scope>NUCLEOTIDE SEQUENCE</scope>
    <source>
        <strain evidence="2">S41</strain>
    </source>
</reference>
<dbReference type="EMBL" id="JADCTT010000004">
    <property type="protein sequence ID" value="KAF9753660.1"/>
    <property type="molecule type" value="Genomic_DNA"/>
</dbReference>
<evidence type="ECO:0000313" key="3">
    <source>
        <dbReference type="Proteomes" id="UP000616885"/>
    </source>
</evidence>
<dbReference type="AlphaFoldDB" id="A0A8H7NDM0"/>
<gene>
    <name evidence="2" type="ORF">IM811_012418</name>
</gene>
<feature type="compositionally biased region" description="Polar residues" evidence="1">
    <location>
        <begin position="108"/>
        <end position="131"/>
    </location>
</feature>
<dbReference type="Proteomes" id="UP000616885">
    <property type="component" value="Unassembled WGS sequence"/>
</dbReference>
<organism evidence="2 3">
    <name type="scientific">Bionectria ochroleuca</name>
    <name type="common">Gliocladium roseum</name>
    <dbReference type="NCBI Taxonomy" id="29856"/>
    <lineage>
        <taxon>Eukaryota</taxon>
        <taxon>Fungi</taxon>
        <taxon>Dikarya</taxon>
        <taxon>Ascomycota</taxon>
        <taxon>Pezizomycotina</taxon>
        <taxon>Sordariomycetes</taxon>
        <taxon>Hypocreomycetidae</taxon>
        <taxon>Hypocreales</taxon>
        <taxon>Bionectriaceae</taxon>
        <taxon>Clonostachys</taxon>
    </lineage>
</organism>
<name>A0A8H7NDM0_BIOOC</name>
<proteinExistence type="predicted"/>